<organism evidence="11 12">
    <name type="scientific">Daphnia magna</name>
    <dbReference type="NCBI Taxonomy" id="35525"/>
    <lineage>
        <taxon>Eukaryota</taxon>
        <taxon>Metazoa</taxon>
        <taxon>Ecdysozoa</taxon>
        <taxon>Arthropoda</taxon>
        <taxon>Crustacea</taxon>
        <taxon>Branchiopoda</taxon>
        <taxon>Diplostraca</taxon>
        <taxon>Cladocera</taxon>
        <taxon>Anomopoda</taxon>
        <taxon>Daphniidae</taxon>
        <taxon>Daphnia</taxon>
    </lineage>
</organism>
<evidence type="ECO:0000256" key="3">
    <source>
        <dbReference type="ARBA" id="ARBA00022695"/>
    </source>
</evidence>
<dbReference type="GO" id="GO:0003964">
    <property type="term" value="F:RNA-directed DNA polymerase activity"/>
    <property type="evidence" value="ECO:0007669"/>
    <property type="project" value="UniProtKB-KW"/>
</dbReference>
<accession>A0A164M025</accession>
<keyword evidence="7" id="KW-0695">RNA-directed DNA polymerase</keyword>
<evidence type="ECO:0000259" key="10">
    <source>
        <dbReference type="Pfam" id="PF17919"/>
    </source>
</evidence>
<evidence type="ECO:0000313" key="11">
    <source>
        <dbReference type="EMBL" id="KZS04596.1"/>
    </source>
</evidence>
<dbReference type="EMBL" id="LRGB01003115">
    <property type="protein sequence ID" value="KZS04596.1"/>
    <property type="molecule type" value="Genomic_DNA"/>
</dbReference>
<dbReference type="Pfam" id="PF17919">
    <property type="entry name" value="RT_RNaseH_2"/>
    <property type="match status" value="1"/>
</dbReference>
<dbReference type="InterPro" id="IPR043502">
    <property type="entry name" value="DNA/RNA_pol_sf"/>
</dbReference>
<evidence type="ECO:0000256" key="7">
    <source>
        <dbReference type="ARBA" id="ARBA00022918"/>
    </source>
</evidence>
<evidence type="ECO:0000313" key="12">
    <source>
        <dbReference type="Proteomes" id="UP000076858"/>
    </source>
</evidence>
<dbReference type="InterPro" id="IPR041373">
    <property type="entry name" value="RT_RNaseH"/>
</dbReference>
<keyword evidence="4" id="KW-0540">Nuclease</keyword>
<keyword evidence="12" id="KW-1185">Reference proteome</keyword>
<keyword evidence="3" id="KW-0548">Nucleotidyltransferase</keyword>
<dbReference type="OrthoDB" id="6382745at2759"/>
<feature type="domain" description="Reverse transcriptase RNase H-like" evidence="9">
    <location>
        <begin position="718"/>
        <end position="819"/>
    </location>
</feature>
<name>A0A164M025_9CRUS</name>
<dbReference type="Gene3D" id="3.10.10.10">
    <property type="entry name" value="HIV Type 1 Reverse Transcriptase, subunit A, domain 1"/>
    <property type="match status" value="2"/>
</dbReference>
<dbReference type="CDD" id="cd09274">
    <property type="entry name" value="RNase_HI_RT_Ty3"/>
    <property type="match status" value="1"/>
</dbReference>
<protein>
    <recommendedName>
        <fullName evidence="1">RNA-directed DNA polymerase</fullName>
        <ecNumber evidence="1">2.7.7.49</ecNumber>
    </recommendedName>
</protein>
<gene>
    <name evidence="11" type="ORF">APZ42_032415</name>
</gene>
<evidence type="ECO:0000259" key="9">
    <source>
        <dbReference type="Pfam" id="PF17917"/>
    </source>
</evidence>
<comment type="caution">
    <text evidence="11">The sequence shown here is derived from an EMBL/GenBank/DDBJ whole genome shotgun (WGS) entry which is preliminary data.</text>
</comment>
<evidence type="ECO:0000256" key="8">
    <source>
        <dbReference type="ARBA" id="ARBA00023268"/>
    </source>
</evidence>
<feature type="domain" description="Reverse transcriptase/retrotransposon-derived protein RNase H-like" evidence="10">
    <location>
        <begin position="153"/>
        <end position="223"/>
    </location>
</feature>
<dbReference type="InterPro" id="IPR050951">
    <property type="entry name" value="Retrovirus_Pol_polyprotein"/>
</dbReference>
<dbReference type="EC" id="2.7.7.49" evidence="1"/>
<evidence type="ECO:0000256" key="5">
    <source>
        <dbReference type="ARBA" id="ARBA00022759"/>
    </source>
</evidence>
<evidence type="ECO:0000256" key="1">
    <source>
        <dbReference type="ARBA" id="ARBA00012493"/>
    </source>
</evidence>
<dbReference type="PANTHER" id="PTHR37984">
    <property type="entry name" value="PROTEIN CBG26694"/>
    <property type="match status" value="1"/>
</dbReference>
<evidence type="ECO:0000256" key="4">
    <source>
        <dbReference type="ARBA" id="ARBA00022722"/>
    </source>
</evidence>
<dbReference type="GO" id="GO:0004519">
    <property type="term" value="F:endonuclease activity"/>
    <property type="evidence" value="ECO:0007669"/>
    <property type="project" value="UniProtKB-KW"/>
</dbReference>
<dbReference type="Pfam" id="PF17917">
    <property type="entry name" value="RT_RNaseH"/>
    <property type="match status" value="1"/>
</dbReference>
<keyword evidence="5" id="KW-0255">Endonuclease</keyword>
<dbReference type="SUPFAM" id="SSF56672">
    <property type="entry name" value="DNA/RNA polymerases"/>
    <property type="match status" value="2"/>
</dbReference>
<dbReference type="InterPro" id="IPR041577">
    <property type="entry name" value="RT_RNaseH_2"/>
</dbReference>
<dbReference type="FunFam" id="3.30.70.270:FF:000020">
    <property type="entry name" value="Transposon Tf2-6 polyprotein-like Protein"/>
    <property type="match status" value="1"/>
</dbReference>
<keyword evidence="2" id="KW-0808">Transferase</keyword>
<dbReference type="Proteomes" id="UP000076858">
    <property type="component" value="Unassembled WGS sequence"/>
</dbReference>
<keyword evidence="6" id="KW-0378">Hydrolase</keyword>
<dbReference type="PANTHER" id="PTHR37984:SF5">
    <property type="entry name" value="PROTEIN NYNRIN-LIKE"/>
    <property type="match status" value="1"/>
</dbReference>
<keyword evidence="8" id="KW-0511">Multifunctional enzyme</keyword>
<evidence type="ECO:0000256" key="6">
    <source>
        <dbReference type="ARBA" id="ARBA00022801"/>
    </source>
</evidence>
<dbReference type="GO" id="GO:0016787">
    <property type="term" value="F:hydrolase activity"/>
    <property type="evidence" value="ECO:0007669"/>
    <property type="project" value="UniProtKB-KW"/>
</dbReference>
<proteinExistence type="predicted"/>
<dbReference type="FunFam" id="3.10.20.370:FF:000001">
    <property type="entry name" value="Retrovirus-related Pol polyprotein from transposon 17.6-like protein"/>
    <property type="match status" value="1"/>
</dbReference>
<sequence length="1344" mass="152329">MHFTREFSGDCFTTTAGRLGQSNIVQHQIDTGNHPPVHQAPYKSAWKEREIIQEQVKYMQLRGVIEPSGSAWATFVVLLQKKVGGWRFRVDYRKLNAITTRDVYPLPKKKVIGRTLKNFIGLCSYYRRFIPNFATMAWPLTNLTKKDQAFHLDQEHQDSFARLQHALQTAPVLGHPNYDLPMEIHCDACGFRLVASLIQCQEGGERVVAYANRFLDKVEANYSLQGLDIEIVHRRERLHTDAEAFSRYSVDPPEALDDIPTFAVMTVSQDEIRLAQQTTPRVNEIISEIGRGDLNHRNYQRTKGYELRDGILYHRRITGGGAFVRLCLPVYHLPSSSKYFCNAMMMLAPRDDKIRRAQQEQAMQAFSSVAIFCDRQSSGLFDDWAVHLEATLYLGNLEEARKLRLMRRSSVKERLLKLFHSTETKSQWSVEFNMRREPEENMRHYANRVRKAFYKAYPLEGKLDAATTASREQMMMDRFFQMALINETSHTIVLPRYTTLGHVSFKPRTRVASCSNQPSNLPPDIFEASLPNVAEDVKNSLRNLLLANQHVFVFKTSDLGHTGLVNNVIDTQGMGPIRQRPYRAPPHQKEASKKIIEELLANNIIRPSIFPLTAPIVFVKQKTGDNHLCIDYRKLNAVTIKAPFLYHETTTCWICCMYLGHILSAEGVTPDPSKVDALAKYTKPRTVKGFSTIVHPLLCQTKAKPNDKVAWGRQTYPDFSKEFLIYIDASDCGLGAVLSQMHNGKDKPIAYASRYLNKAEVKYSTIEKEAVAVIFGIKRFRHYLQDEPFVIVSDHRPLQWLQTFKDETGILGRLSIMLANLKYSMKYRPGRVHENVDFLSRIPVQSEQVAPKADDTMFREGQKDPLCCNIKDSLENGTLSEENSTPIWGKEINLHSISNGLLVRHNEPTSKKRAKTCNACTKPELALAREQQRAQYDKCARQQEFGVGDKVLIDVRTPMSGTNSWKKSKPCELRIIEKGLGVKSTTDDDTIFRIRDPEKQLDFIYVMKNSSVCGNKSLAAFYPFLGMDKVVITDREAPKEVDNTEAKPNWTDEAVGQVLWLLTRSKIENASHTQYIRDFAMDISNHLAREIRNLQCESRKAAYHAATMTAQYDSWLTASHLDLPICTKLLAICASVSVPQCYAFGTQPKVGNQTISVEGWELTNTHLQKQYLDADKSDYNHPWASSHRCSTARIDNSLGMIMQLHPTITSHPLGPSKITANILAYIQIGYITEISGERHVNTVLVHPGQANDISFKARVGYWFRNFGVLSGVGVSIALAFRFCGLGSLLGLDIPCCRYFNPCSWLTPPQSIRLDIEMGPQVNPGTAESAPVTIVNIDPESKVVS</sequence>
<dbReference type="Gene3D" id="3.10.20.370">
    <property type="match status" value="1"/>
</dbReference>
<evidence type="ECO:0000256" key="2">
    <source>
        <dbReference type="ARBA" id="ARBA00022679"/>
    </source>
</evidence>
<reference evidence="11 12" key="1">
    <citation type="submission" date="2016-03" db="EMBL/GenBank/DDBJ databases">
        <title>EvidentialGene: Evidence-directed Construction of Genes on Genomes.</title>
        <authorList>
            <person name="Gilbert D.G."/>
            <person name="Choi J.-H."/>
            <person name="Mockaitis K."/>
            <person name="Colbourne J."/>
            <person name="Pfrender M."/>
        </authorList>
    </citation>
    <scope>NUCLEOTIDE SEQUENCE [LARGE SCALE GENOMIC DNA]</scope>
    <source>
        <strain evidence="11 12">Xinb3</strain>
        <tissue evidence="11">Complete organism</tissue>
    </source>
</reference>